<dbReference type="AlphaFoldDB" id="A0A095XYF7"/>
<protein>
    <recommendedName>
        <fullName evidence="3">CRISPR-associated protein Cse4</fullName>
    </recommendedName>
</protein>
<evidence type="ECO:0000313" key="1">
    <source>
        <dbReference type="EMBL" id="KGF15230.1"/>
    </source>
</evidence>
<dbReference type="InterPro" id="IPR010148">
    <property type="entry name" value="CRISPR-assoc_prot_CT1975"/>
</dbReference>
<evidence type="ECO:0008006" key="3">
    <source>
        <dbReference type="Google" id="ProtNLM"/>
    </source>
</evidence>
<dbReference type="Proteomes" id="UP000029548">
    <property type="component" value="Unassembled WGS sequence"/>
</dbReference>
<dbReference type="NCBIfam" id="TIGR01869">
    <property type="entry name" value="casC_Cse4"/>
    <property type="match status" value="1"/>
</dbReference>
<sequence>MTTYIDIHALQTVPPSNINRDDTGAPKSAQFGGVRRARVSSQAWKRATRAEFNAHLDQSELGERTMFVAERIAEAITRKDEALGDKAEEMAVEVLKATGLKVEKPKAKDGEDEEGLRWKTQYLVFVSRAQIEKLADLAIAAAEEGKAVPRKDAKAALNDEHSIDVALFGRMIADAADLNVDACCQVSHAISVHAVSNEFDYFTAVDDNAAEDNLGAGMIGTVEFNSSTLYRYANVNADELAASLGSVEAAARAVEAFVKAFVVSMPTGKQNTFANRTLPDLVVVRVRGDQSVNLAEAFENPIEGTDGRTKKAAIALGRYSEQIDEAYSGPAEAGGYLATGGAAELEAQEALATFGERVNLDGLAKLAAEAVQSRVTM</sequence>
<name>A0A095XYF7_9CORY</name>
<dbReference type="RefSeq" id="WP_035123536.1">
    <property type="nucleotide sequence ID" value="NZ_JRNE01000080.1"/>
</dbReference>
<comment type="caution">
    <text evidence="1">The sequence shown here is derived from an EMBL/GenBank/DDBJ whole genome shotgun (WGS) entry which is preliminary data.</text>
</comment>
<reference evidence="1 2" key="1">
    <citation type="submission" date="2014-07" db="EMBL/GenBank/DDBJ databases">
        <authorList>
            <person name="McCorrison J."/>
            <person name="Sanka R."/>
            <person name="Torralba M."/>
            <person name="Gillis M."/>
            <person name="Haft D.H."/>
            <person name="Methe B."/>
            <person name="Sutton G."/>
            <person name="Nelson K.E."/>
        </authorList>
    </citation>
    <scope>NUCLEOTIDE SEQUENCE [LARGE SCALE GENOMIC DNA]</scope>
    <source>
        <strain evidence="1 2">DNF00450</strain>
    </source>
</reference>
<gene>
    <name evidence="1" type="ORF">HMPREF1650_11720</name>
</gene>
<evidence type="ECO:0000313" key="2">
    <source>
        <dbReference type="Proteomes" id="UP000029548"/>
    </source>
</evidence>
<dbReference type="Pfam" id="PF09344">
    <property type="entry name" value="Cas_CT1975"/>
    <property type="match status" value="1"/>
</dbReference>
<organism evidence="1 2">
    <name type="scientific">Corynebacterium freneyi DNF00450</name>
    <dbReference type="NCBI Taxonomy" id="1287475"/>
    <lineage>
        <taxon>Bacteria</taxon>
        <taxon>Bacillati</taxon>
        <taxon>Actinomycetota</taxon>
        <taxon>Actinomycetes</taxon>
        <taxon>Mycobacteriales</taxon>
        <taxon>Corynebacteriaceae</taxon>
        <taxon>Corynebacterium</taxon>
    </lineage>
</organism>
<accession>A0A095XYF7</accession>
<dbReference type="eggNOG" id="COG1857">
    <property type="taxonomic scope" value="Bacteria"/>
</dbReference>
<proteinExistence type="predicted"/>
<dbReference type="EMBL" id="JRNE01000080">
    <property type="protein sequence ID" value="KGF15230.1"/>
    <property type="molecule type" value="Genomic_DNA"/>
</dbReference>